<evidence type="ECO:0000256" key="12">
    <source>
        <dbReference type="RuleBase" id="RU003879"/>
    </source>
</evidence>
<evidence type="ECO:0000313" key="14">
    <source>
        <dbReference type="EMBL" id="RRS06338.1"/>
    </source>
</evidence>
<evidence type="ECO:0000256" key="3">
    <source>
        <dbReference type="ARBA" id="ARBA00005811"/>
    </source>
</evidence>
<evidence type="ECO:0000256" key="6">
    <source>
        <dbReference type="ARBA" id="ARBA00022475"/>
    </source>
</evidence>
<dbReference type="PANTHER" id="PTHR30558">
    <property type="entry name" value="EXBD MEMBRANE COMPONENT OF PMF-DRIVEN MACROMOLECULE IMPORT SYSTEM"/>
    <property type="match status" value="1"/>
</dbReference>
<dbReference type="PANTHER" id="PTHR30558:SF12">
    <property type="entry name" value="BIOPOLYMER TRANSPORT PROTEIN EXBD"/>
    <property type="match status" value="1"/>
</dbReference>
<evidence type="ECO:0000256" key="4">
    <source>
        <dbReference type="ARBA" id="ARBA00011471"/>
    </source>
</evidence>
<comment type="subunit">
    <text evidence="4">The accessory proteins ExbB and ExbD seem to form a complex with TonB.</text>
</comment>
<name>A0A426VHE8_9BURK</name>
<keyword evidence="11 13" id="KW-0472">Membrane</keyword>
<sequence>MAADVKGELQAYDDINVTPMLDLAYVLLVVFIIMTTASVQGVKVNEPKTLAVNNLAKPQTRGITITADGQVYLDAYPVSMDQLRDSLAQYKAANPALPVVLKADAATQYDKVMEVLEIAKRLDITEIGLATKRLQ</sequence>
<evidence type="ECO:0000256" key="2">
    <source>
        <dbReference type="ARBA" id="ARBA00004249"/>
    </source>
</evidence>
<dbReference type="Gene3D" id="3.30.420.270">
    <property type="match status" value="1"/>
</dbReference>
<dbReference type="GO" id="GO:0015031">
    <property type="term" value="P:protein transport"/>
    <property type="evidence" value="ECO:0007669"/>
    <property type="project" value="UniProtKB-KW"/>
</dbReference>
<comment type="caution">
    <text evidence="14">The sequence shown here is derived from an EMBL/GenBank/DDBJ whole genome shotgun (WGS) entry which is preliminary data.</text>
</comment>
<keyword evidence="9 12" id="KW-0653">Protein transport</keyword>
<comment type="subcellular location">
    <subcellularLocation>
        <location evidence="2">Cell inner membrane</location>
        <topology evidence="2">Single-pass type II membrane protein</topology>
    </subcellularLocation>
    <subcellularLocation>
        <location evidence="12">Cell membrane</location>
        <topology evidence="12">Single-pass type II membrane protein</topology>
    </subcellularLocation>
</comment>
<dbReference type="EMBL" id="RSED01000001">
    <property type="protein sequence ID" value="RRS06338.1"/>
    <property type="molecule type" value="Genomic_DNA"/>
</dbReference>
<evidence type="ECO:0000313" key="15">
    <source>
        <dbReference type="Proteomes" id="UP000269265"/>
    </source>
</evidence>
<comment type="similarity">
    <text evidence="3 12">Belongs to the ExbD/TolR family.</text>
</comment>
<keyword evidence="6" id="KW-1003">Cell membrane</keyword>
<comment type="function">
    <text evidence="1">Involved in the TonB-dependent energy-dependent transport of various receptor-bound substrates.</text>
</comment>
<feature type="transmembrane region" description="Helical" evidence="13">
    <location>
        <begin position="23"/>
        <end position="42"/>
    </location>
</feature>
<keyword evidence="8 12" id="KW-0812">Transmembrane</keyword>
<keyword evidence="7" id="KW-0997">Cell inner membrane</keyword>
<evidence type="ECO:0000256" key="13">
    <source>
        <dbReference type="SAM" id="Phobius"/>
    </source>
</evidence>
<proteinExistence type="inferred from homology"/>
<protein>
    <submittedName>
        <fullName evidence="14">Biopolymer transporter ExbD</fullName>
    </submittedName>
</protein>
<gene>
    <name evidence="14" type="ORF">EIP75_01765</name>
</gene>
<dbReference type="Proteomes" id="UP000269265">
    <property type="component" value="Unassembled WGS sequence"/>
</dbReference>
<dbReference type="GO" id="GO:0022857">
    <property type="term" value="F:transmembrane transporter activity"/>
    <property type="evidence" value="ECO:0007669"/>
    <property type="project" value="InterPro"/>
</dbReference>
<keyword evidence="15" id="KW-1185">Reference proteome</keyword>
<evidence type="ECO:0000256" key="10">
    <source>
        <dbReference type="ARBA" id="ARBA00022989"/>
    </source>
</evidence>
<dbReference type="GO" id="GO:0005886">
    <property type="term" value="C:plasma membrane"/>
    <property type="evidence" value="ECO:0007669"/>
    <property type="project" value="UniProtKB-SubCell"/>
</dbReference>
<evidence type="ECO:0000256" key="8">
    <source>
        <dbReference type="ARBA" id="ARBA00022692"/>
    </source>
</evidence>
<keyword evidence="10 13" id="KW-1133">Transmembrane helix</keyword>
<evidence type="ECO:0000256" key="9">
    <source>
        <dbReference type="ARBA" id="ARBA00022927"/>
    </source>
</evidence>
<dbReference type="InterPro" id="IPR003400">
    <property type="entry name" value="ExbD"/>
</dbReference>
<evidence type="ECO:0000256" key="7">
    <source>
        <dbReference type="ARBA" id="ARBA00022519"/>
    </source>
</evidence>
<dbReference type="OrthoDB" id="195377at2"/>
<evidence type="ECO:0000256" key="1">
    <source>
        <dbReference type="ARBA" id="ARBA00003540"/>
    </source>
</evidence>
<keyword evidence="5 12" id="KW-0813">Transport</keyword>
<dbReference type="AlphaFoldDB" id="A0A426VHE8"/>
<organism evidence="14 15">
    <name type="scientific">Aquabacterium soli</name>
    <dbReference type="NCBI Taxonomy" id="2493092"/>
    <lineage>
        <taxon>Bacteria</taxon>
        <taxon>Pseudomonadati</taxon>
        <taxon>Pseudomonadota</taxon>
        <taxon>Betaproteobacteria</taxon>
        <taxon>Burkholderiales</taxon>
        <taxon>Aquabacterium</taxon>
    </lineage>
</organism>
<reference evidence="14 15" key="1">
    <citation type="submission" date="2018-12" db="EMBL/GenBank/DDBJ databases">
        <title>The whole draft genome of Aquabacterium sp. SJQ9.</title>
        <authorList>
            <person name="Sun L."/>
            <person name="Gao X."/>
            <person name="Chen W."/>
            <person name="Huang K."/>
        </authorList>
    </citation>
    <scope>NUCLEOTIDE SEQUENCE [LARGE SCALE GENOMIC DNA]</scope>
    <source>
        <strain evidence="14 15">SJQ9</strain>
    </source>
</reference>
<dbReference type="Pfam" id="PF02472">
    <property type="entry name" value="ExbD"/>
    <property type="match status" value="1"/>
</dbReference>
<accession>A0A426VHE8</accession>
<dbReference type="RefSeq" id="WP_125241481.1">
    <property type="nucleotide sequence ID" value="NZ_RSED01000001.1"/>
</dbReference>
<evidence type="ECO:0000256" key="5">
    <source>
        <dbReference type="ARBA" id="ARBA00022448"/>
    </source>
</evidence>
<evidence type="ECO:0000256" key="11">
    <source>
        <dbReference type="ARBA" id="ARBA00023136"/>
    </source>
</evidence>